<keyword evidence="4" id="KW-0812">Transmembrane</keyword>
<keyword evidence="4" id="KW-1133">Transmembrane helix</keyword>
<dbReference type="Gene3D" id="1.10.443.10">
    <property type="entry name" value="Intergrase catalytic core"/>
    <property type="match status" value="1"/>
</dbReference>
<gene>
    <name evidence="6" type="ORF">J2I46_19955</name>
</gene>
<evidence type="ECO:0000313" key="7">
    <source>
        <dbReference type="Proteomes" id="UP000664628"/>
    </source>
</evidence>
<reference evidence="6 7" key="1">
    <citation type="submission" date="2021-03" db="EMBL/GenBank/DDBJ databases">
        <title>Fibrella sp. HMF5405 genome sequencing and assembly.</title>
        <authorList>
            <person name="Kang H."/>
            <person name="Kim H."/>
            <person name="Bae S."/>
            <person name="Joh K."/>
        </authorList>
    </citation>
    <scope>NUCLEOTIDE SEQUENCE [LARGE SCALE GENOMIC DNA]</scope>
    <source>
        <strain evidence="6 7">HMF5405</strain>
    </source>
</reference>
<keyword evidence="3" id="KW-0233">DNA recombination</keyword>
<accession>A0ABS3JLJ8</accession>
<evidence type="ECO:0000256" key="3">
    <source>
        <dbReference type="ARBA" id="ARBA00023172"/>
    </source>
</evidence>
<proteinExistence type="inferred from homology"/>
<comment type="similarity">
    <text evidence="1">Belongs to the 'phage' integrase family.</text>
</comment>
<dbReference type="Proteomes" id="UP000664628">
    <property type="component" value="Unassembled WGS sequence"/>
</dbReference>
<dbReference type="Gene3D" id="3.40.50.300">
    <property type="entry name" value="P-loop containing nucleotide triphosphate hydrolases"/>
    <property type="match status" value="1"/>
</dbReference>
<comment type="caution">
    <text evidence="6">The sequence shown here is derived from an EMBL/GenBank/DDBJ whole genome shotgun (WGS) entry which is preliminary data.</text>
</comment>
<evidence type="ECO:0000256" key="2">
    <source>
        <dbReference type="ARBA" id="ARBA00023125"/>
    </source>
</evidence>
<protein>
    <submittedName>
        <fullName evidence="6">Tyrosine-type recombinase/integrase</fullName>
    </submittedName>
</protein>
<dbReference type="InterPro" id="IPR050090">
    <property type="entry name" value="Tyrosine_recombinase_XerCD"/>
</dbReference>
<feature type="domain" description="Tyr recombinase" evidence="5">
    <location>
        <begin position="4"/>
        <end position="178"/>
    </location>
</feature>
<organism evidence="6 7">
    <name type="scientific">Fibrella forsythiae</name>
    <dbReference type="NCBI Taxonomy" id="2817061"/>
    <lineage>
        <taxon>Bacteria</taxon>
        <taxon>Pseudomonadati</taxon>
        <taxon>Bacteroidota</taxon>
        <taxon>Cytophagia</taxon>
        <taxon>Cytophagales</taxon>
        <taxon>Spirosomataceae</taxon>
        <taxon>Fibrella</taxon>
    </lineage>
</organism>
<evidence type="ECO:0000313" key="6">
    <source>
        <dbReference type="EMBL" id="MBO0950877.1"/>
    </source>
</evidence>
<dbReference type="PANTHER" id="PTHR30349">
    <property type="entry name" value="PHAGE INTEGRASE-RELATED"/>
    <property type="match status" value="1"/>
</dbReference>
<sequence length="498" mass="56347">MEATEDKFLTIEEYENALSRIANPTHRVQFLLMGDAGLRVTEVCELRWSSIDVRKKVVSVDSLKKRDKSDVRKIPMSERLYLAFADMVSKKGKTTGYVFGGAEPVGRGAVNKWLKELCAKHSDLPHIHPHMLRHTFATNLRVQGAEIADIQNALGHERVDTTMIYAHADREKLRQLIEASAPKPSFWALLRLKLFPATRTINVPLAIIPDLVGRDAEARKVEQLISQGVNTLITGPIGIGKTFLMDSVTYPKKVLEIDDTKDFKKSLAHCLLHLLGSKEAVAQLAYSTDDPEQLRVKVSKESIPNLCKLLAIAADKKEYVLKIGEIDSITPSVVRALEVLKDHFIILTTGRAVKMSSSSFLWDFEKLELKPLDRPNSLRLFHRLTDDLQLKQLEWVQNKIYDTSEGNPRMITELAERIRRQPVIDAYVVDEICNSYLGRQTREIDVSPYLLLIFGGLIIFKYIGREAGEQGLTFIGSAIMVIVMFGRYFFKGAKRKNM</sequence>
<dbReference type="Pfam" id="PF00589">
    <property type="entry name" value="Phage_integrase"/>
    <property type="match status" value="1"/>
</dbReference>
<dbReference type="RefSeq" id="WP_207330819.1">
    <property type="nucleotide sequence ID" value="NZ_JAFMYW010000006.1"/>
</dbReference>
<evidence type="ECO:0000256" key="1">
    <source>
        <dbReference type="ARBA" id="ARBA00008857"/>
    </source>
</evidence>
<keyword evidence="2" id="KW-0238">DNA-binding</keyword>
<evidence type="ECO:0000259" key="5">
    <source>
        <dbReference type="PROSITE" id="PS51898"/>
    </source>
</evidence>
<keyword evidence="4" id="KW-0472">Membrane</keyword>
<dbReference type="InterPro" id="IPR002104">
    <property type="entry name" value="Integrase_catalytic"/>
</dbReference>
<feature type="transmembrane region" description="Helical" evidence="4">
    <location>
        <begin position="446"/>
        <end position="464"/>
    </location>
</feature>
<dbReference type="SUPFAM" id="SSF56349">
    <property type="entry name" value="DNA breaking-rejoining enzymes"/>
    <property type="match status" value="1"/>
</dbReference>
<dbReference type="PANTHER" id="PTHR30349:SF41">
    <property type="entry name" value="INTEGRASE_RECOMBINASE PROTEIN MJ0367-RELATED"/>
    <property type="match status" value="1"/>
</dbReference>
<name>A0ABS3JLJ8_9BACT</name>
<dbReference type="PROSITE" id="PS51898">
    <property type="entry name" value="TYR_RECOMBINASE"/>
    <property type="match status" value="1"/>
</dbReference>
<dbReference type="InterPro" id="IPR013762">
    <property type="entry name" value="Integrase-like_cat_sf"/>
</dbReference>
<dbReference type="EMBL" id="JAFMYW010000006">
    <property type="protein sequence ID" value="MBO0950877.1"/>
    <property type="molecule type" value="Genomic_DNA"/>
</dbReference>
<dbReference type="InterPro" id="IPR011010">
    <property type="entry name" value="DNA_brk_join_enz"/>
</dbReference>
<dbReference type="CDD" id="cd00397">
    <property type="entry name" value="DNA_BRE_C"/>
    <property type="match status" value="1"/>
</dbReference>
<evidence type="ECO:0000256" key="4">
    <source>
        <dbReference type="SAM" id="Phobius"/>
    </source>
</evidence>
<feature type="transmembrane region" description="Helical" evidence="4">
    <location>
        <begin position="470"/>
        <end position="490"/>
    </location>
</feature>
<keyword evidence="7" id="KW-1185">Reference proteome</keyword>
<dbReference type="InterPro" id="IPR027417">
    <property type="entry name" value="P-loop_NTPase"/>
</dbReference>
<dbReference type="SUPFAM" id="SSF52540">
    <property type="entry name" value="P-loop containing nucleoside triphosphate hydrolases"/>
    <property type="match status" value="1"/>
</dbReference>